<feature type="region of interest" description="Disordered" evidence="1">
    <location>
        <begin position="245"/>
        <end position="264"/>
    </location>
</feature>
<organism evidence="2 3">
    <name type="scientific">Armillaria borealis</name>
    <dbReference type="NCBI Taxonomy" id="47425"/>
    <lineage>
        <taxon>Eukaryota</taxon>
        <taxon>Fungi</taxon>
        <taxon>Dikarya</taxon>
        <taxon>Basidiomycota</taxon>
        <taxon>Agaricomycotina</taxon>
        <taxon>Agaricomycetes</taxon>
        <taxon>Agaricomycetidae</taxon>
        <taxon>Agaricales</taxon>
        <taxon>Marasmiineae</taxon>
        <taxon>Physalacriaceae</taxon>
        <taxon>Armillaria</taxon>
    </lineage>
</organism>
<gene>
    <name evidence="2" type="ORF">EV421DRAFT_1734369</name>
</gene>
<dbReference type="EMBL" id="JAUEPT010000015">
    <property type="protein sequence ID" value="KAK0445695.1"/>
    <property type="molecule type" value="Genomic_DNA"/>
</dbReference>
<evidence type="ECO:0000313" key="2">
    <source>
        <dbReference type="EMBL" id="KAK0445695.1"/>
    </source>
</evidence>
<evidence type="ECO:0000313" key="3">
    <source>
        <dbReference type="Proteomes" id="UP001175226"/>
    </source>
</evidence>
<protein>
    <submittedName>
        <fullName evidence="2">Uncharacterized protein</fullName>
    </submittedName>
</protein>
<comment type="caution">
    <text evidence="2">The sequence shown here is derived from an EMBL/GenBank/DDBJ whole genome shotgun (WGS) entry which is preliminary data.</text>
</comment>
<sequence>MAAEGFQVRRYLAPAGRSRLKIRHVRGPATDISRQLRISGLLSAGAVRKQQADSGVRSAALDFKIHMAVNKIGRDSLQMKSGIGHSVLHQGQVPRQFLVACSLWISSKRNLAKTEPCMNQMGVDTKALHIPIVLRGTNRHQFHYAQLLGLCGGGSAVPLIRRPHSIGWVGPRQATINHKRYVQPVVSMNLLWIWEMLLHLLSRNACGIRTHMFWVASSRALCTSLELKFPDKSKSPLFLPNPKTRSLGTDNEMDQEPACPKDQDGWYRRKLPGIPLCGVEPGIRARTDGARSEEYVQERILESIVKT</sequence>
<name>A0AA39JPP0_9AGAR</name>
<dbReference type="Proteomes" id="UP001175226">
    <property type="component" value="Unassembled WGS sequence"/>
</dbReference>
<accession>A0AA39JPP0</accession>
<dbReference type="AlphaFoldDB" id="A0AA39JPP0"/>
<keyword evidence="3" id="KW-1185">Reference proteome</keyword>
<proteinExistence type="predicted"/>
<reference evidence="2" key="1">
    <citation type="submission" date="2023-06" db="EMBL/GenBank/DDBJ databases">
        <authorList>
            <consortium name="Lawrence Berkeley National Laboratory"/>
            <person name="Ahrendt S."/>
            <person name="Sahu N."/>
            <person name="Indic B."/>
            <person name="Wong-Bajracharya J."/>
            <person name="Merenyi Z."/>
            <person name="Ke H.-M."/>
            <person name="Monk M."/>
            <person name="Kocsube S."/>
            <person name="Drula E."/>
            <person name="Lipzen A."/>
            <person name="Balint B."/>
            <person name="Henrissat B."/>
            <person name="Andreopoulos B."/>
            <person name="Martin F.M."/>
            <person name="Harder C.B."/>
            <person name="Rigling D."/>
            <person name="Ford K.L."/>
            <person name="Foster G.D."/>
            <person name="Pangilinan J."/>
            <person name="Papanicolaou A."/>
            <person name="Barry K."/>
            <person name="LaButti K."/>
            <person name="Viragh M."/>
            <person name="Koriabine M."/>
            <person name="Yan M."/>
            <person name="Riley R."/>
            <person name="Champramary S."/>
            <person name="Plett K.L."/>
            <person name="Tsai I.J."/>
            <person name="Slot J."/>
            <person name="Sipos G."/>
            <person name="Plett J."/>
            <person name="Nagy L.G."/>
            <person name="Grigoriev I.V."/>
        </authorList>
    </citation>
    <scope>NUCLEOTIDE SEQUENCE</scope>
    <source>
        <strain evidence="2">FPL87.14</strain>
    </source>
</reference>
<evidence type="ECO:0000256" key="1">
    <source>
        <dbReference type="SAM" id="MobiDB-lite"/>
    </source>
</evidence>